<dbReference type="Proteomes" id="UP000036196">
    <property type="component" value="Unassembled WGS sequence"/>
</dbReference>
<dbReference type="STRING" id="61647.LG71_00730"/>
<dbReference type="EMBL" id="LDZF01000010">
    <property type="protein sequence ID" value="KMK13722.1"/>
    <property type="molecule type" value="Genomic_DNA"/>
</dbReference>
<feature type="domain" description="LysM" evidence="1">
    <location>
        <begin position="157"/>
        <end position="201"/>
    </location>
</feature>
<sequence>MMTDAIISPEKNAKAVITLWQESINSALNDTAWRFWDGEIQRTVDAYNKHLADTPGYQPLSGTLIKAVLWAETGARHGEWYTRPMRGGASDDDGLCAFLRGTEGGELIIPPAWKLLLLSGSVRTRPEYTLRADVGYLLKQMALFSHQSIVAAGGKIFDITVKPGDSIEKIARHQGATVEVMLRLNPGADLSRLHAGQVLKCRRASIKRCITGWRAMEAETIAQRYGSDDPLYATKLRYAFEVIEKGKAAA</sequence>
<dbReference type="eggNOG" id="ENOG5032WGK">
    <property type="taxonomic scope" value="Bacteria"/>
</dbReference>
<dbReference type="AlphaFoldDB" id="A0A0J5NZI5"/>
<dbReference type="SUPFAM" id="SSF54106">
    <property type="entry name" value="LysM domain"/>
    <property type="match status" value="1"/>
</dbReference>
<protein>
    <recommendedName>
        <fullName evidence="1">LysM domain-containing protein</fullName>
    </recommendedName>
</protein>
<evidence type="ECO:0000313" key="3">
    <source>
        <dbReference type="Proteomes" id="UP000036196"/>
    </source>
</evidence>
<organism evidence="2 3">
    <name type="scientific">Pluralibacter gergoviae</name>
    <name type="common">Enterobacter gergoviae</name>
    <dbReference type="NCBI Taxonomy" id="61647"/>
    <lineage>
        <taxon>Bacteria</taxon>
        <taxon>Pseudomonadati</taxon>
        <taxon>Pseudomonadota</taxon>
        <taxon>Gammaproteobacteria</taxon>
        <taxon>Enterobacterales</taxon>
        <taxon>Enterobacteriaceae</taxon>
        <taxon>Pluralibacter</taxon>
    </lineage>
</organism>
<name>A0A0J5NZI5_PLUGE</name>
<keyword evidence="3" id="KW-1185">Reference proteome</keyword>
<dbReference type="CDD" id="cd00118">
    <property type="entry name" value="LysM"/>
    <property type="match status" value="1"/>
</dbReference>
<evidence type="ECO:0000259" key="1">
    <source>
        <dbReference type="PROSITE" id="PS51782"/>
    </source>
</evidence>
<gene>
    <name evidence="2" type="ORF">ABW06_11875</name>
</gene>
<reference evidence="2 3" key="1">
    <citation type="submission" date="2015-05" db="EMBL/GenBank/DDBJ databases">
        <title>Genome sequences of Pluralibacter gergoviae.</title>
        <authorList>
            <person name="Greninger A.L."/>
            <person name="Miller S."/>
        </authorList>
    </citation>
    <scope>NUCLEOTIDE SEQUENCE [LARGE SCALE GENOMIC DNA]</scope>
    <source>
        <strain evidence="2 3">JS81F13</strain>
    </source>
</reference>
<dbReference type="InterPro" id="IPR036779">
    <property type="entry name" value="LysM_dom_sf"/>
</dbReference>
<evidence type="ECO:0000313" key="2">
    <source>
        <dbReference type="EMBL" id="KMK13722.1"/>
    </source>
</evidence>
<dbReference type="PROSITE" id="PS51782">
    <property type="entry name" value="LYSM"/>
    <property type="match status" value="1"/>
</dbReference>
<proteinExistence type="predicted"/>
<dbReference type="RefSeq" id="WP_048279020.1">
    <property type="nucleotide sequence ID" value="NZ_CP009450.1"/>
</dbReference>
<dbReference type="PATRIC" id="fig|61647.15.peg.498"/>
<comment type="caution">
    <text evidence="2">The sequence shown here is derived from an EMBL/GenBank/DDBJ whole genome shotgun (WGS) entry which is preliminary data.</text>
</comment>
<dbReference type="SMART" id="SM00257">
    <property type="entry name" value="LysM"/>
    <property type="match status" value="1"/>
</dbReference>
<accession>A0A0J5NZI5</accession>
<dbReference type="Gene3D" id="3.10.350.10">
    <property type="entry name" value="LysM domain"/>
    <property type="match status" value="1"/>
</dbReference>
<dbReference type="InterPro" id="IPR018392">
    <property type="entry name" value="LysM"/>
</dbReference>
<dbReference type="Pfam" id="PF01476">
    <property type="entry name" value="LysM"/>
    <property type="match status" value="1"/>
</dbReference>